<keyword evidence="2" id="KW-1185">Reference proteome</keyword>
<dbReference type="EMBL" id="JADCNL010000595">
    <property type="protein sequence ID" value="KAG0446258.1"/>
    <property type="molecule type" value="Genomic_DNA"/>
</dbReference>
<evidence type="ECO:0000313" key="2">
    <source>
        <dbReference type="Proteomes" id="UP000636800"/>
    </source>
</evidence>
<dbReference type="AlphaFoldDB" id="A0A835U2A7"/>
<accession>A0A835U2A7</accession>
<sequence length="75" mass="8151">MSTAWWPDRTGLLSPVWLVRTDAGAEYFLTCAVGRFAARGSDIENREISSPGVQIQVKRKTAVTGGLLPISICTK</sequence>
<proteinExistence type="predicted"/>
<reference evidence="1 2" key="1">
    <citation type="journal article" date="2020" name="Nat. Food">
        <title>A phased Vanilla planifolia genome enables genetic improvement of flavour and production.</title>
        <authorList>
            <person name="Hasing T."/>
            <person name="Tang H."/>
            <person name="Brym M."/>
            <person name="Khazi F."/>
            <person name="Huang T."/>
            <person name="Chambers A.H."/>
        </authorList>
    </citation>
    <scope>NUCLEOTIDE SEQUENCE [LARGE SCALE GENOMIC DNA]</scope>
    <source>
        <tissue evidence="1">Leaf</tissue>
    </source>
</reference>
<name>A0A835U2A7_VANPL</name>
<evidence type="ECO:0000313" key="1">
    <source>
        <dbReference type="EMBL" id="KAG0446258.1"/>
    </source>
</evidence>
<comment type="caution">
    <text evidence="1">The sequence shown here is derived from an EMBL/GenBank/DDBJ whole genome shotgun (WGS) entry which is preliminary data.</text>
</comment>
<organism evidence="1 2">
    <name type="scientific">Vanilla planifolia</name>
    <name type="common">Vanilla</name>
    <dbReference type="NCBI Taxonomy" id="51239"/>
    <lineage>
        <taxon>Eukaryota</taxon>
        <taxon>Viridiplantae</taxon>
        <taxon>Streptophyta</taxon>
        <taxon>Embryophyta</taxon>
        <taxon>Tracheophyta</taxon>
        <taxon>Spermatophyta</taxon>
        <taxon>Magnoliopsida</taxon>
        <taxon>Liliopsida</taxon>
        <taxon>Asparagales</taxon>
        <taxon>Orchidaceae</taxon>
        <taxon>Vanilloideae</taxon>
        <taxon>Vanilleae</taxon>
        <taxon>Vanilla</taxon>
    </lineage>
</organism>
<dbReference type="Proteomes" id="UP000636800">
    <property type="component" value="Unassembled WGS sequence"/>
</dbReference>
<protein>
    <submittedName>
        <fullName evidence="1">Uncharacterized protein</fullName>
    </submittedName>
</protein>
<gene>
    <name evidence="1" type="ORF">HPP92_028917</name>
</gene>